<protein>
    <submittedName>
        <fullName evidence="1">Uncharacterized protein</fullName>
    </submittedName>
</protein>
<dbReference type="EMBL" id="UINC01032511">
    <property type="protein sequence ID" value="SVB20296.1"/>
    <property type="molecule type" value="Genomic_DNA"/>
</dbReference>
<accession>A0A382C2K4</accession>
<evidence type="ECO:0000313" key="1">
    <source>
        <dbReference type="EMBL" id="SVB20296.1"/>
    </source>
</evidence>
<proteinExistence type="predicted"/>
<name>A0A382C2K4_9ZZZZ</name>
<gene>
    <name evidence="1" type="ORF">METZ01_LOCUS173150</name>
</gene>
<sequence length="103" mass="11665">MQCAAYLSQQTRGFGSQVALHFLTRRKSQVLGLDRPFFSLVTLGDDSCIAETIRNHSLHPVLLHIVVKRTILYIFIFHSCDNYMFKSGTSQELISIKSVMSVT</sequence>
<dbReference type="AlphaFoldDB" id="A0A382C2K4"/>
<organism evidence="1">
    <name type="scientific">marine metagenome</name>
    <dbReference type="NCBI Taxonomy" id="408172"/>
    <lineage>
        <taxon>unclassified sequences</taxon>
        <taxon>metagenomes</taxon>
        <taxon>ecological metagenomes</taxon>
    </lineage>
</organism>
<reference evidence="1" key="1">
    <citation type="submission" date="2018-05" db="EMBL/GenBank/DDBJ databases">
        <authorList>
            <person name="Lanie J.A."/>
            <person name="Ng W.-L."/>
            <person name="Kazmierczak K.M."/>
            <person name="Andrzejewski T.M."/>
            <person name="Davidsen T.M."/>
            <person name="Wayne K.J."/>
            <person name="Tettelin H."/>
            <person name="Glass J.I."/>
            <person name="Rusch D."/>
            <person name="Podicherti R."/>
            <person name="Tsui H.-C.T."/>
            <person name="Winkler M.E."/>
        </authorList>
    </citation>
    <scope>NUCLEOTIDE SEQUENCE</scope>
</reference>